<comment type="caution">
    <text evidence="2">The sequence shown here is derived from an EMBL/GenBank/DDBJ whole genome shotgun (WGS) entry which is preliminary data.</text>
</comment>
<dbReference type="Proteomes" id="UP000314294">
    <property type="component" value="Unassembled WGS sequence"/>
</dbReference>
<feature type="compositionally biased region" description="Gly residues" evidence="1">
    <location>
        <begin position="70"/>
        <end position="79"/>
    </location>
</feature>
<feature type="compositionally biased region" description="Low complexity" evidence="1">
    <location>
        <begin position="1"/>
        <end position="16"/>
    </location>
</feature>
<reference evidence="2 3" key="1">
    <citation type="submission" date="2019-03" db="EMBL/GenBank/DDBJ databases">
        <title>First draft genome of Liparis tanakae, snailfish: a comprehensive survey of snailfish specific genes.</title>
        <authorList>
            <person name="Kim W."/>
            <person name="Song I."/>
            <person name="Jeong J.-H."/>
            <person name="Kim D."/>
            <person name="Kim S."/>
            <person name="Ryu S."/>
            <person name="Song J.Y."/>
            <person name="Lee S.K."/>
        </authorList>
    </citation>
    <scope>NUCLEOTIDE SEQUENCE [LARGE SCALE GENOMIC DNA]</scope>
    <source>
        <tissue evidence="2">Muscle</tissue>
    </source>
</reference>
<name>A0A4Z2GC24_9TELE</name>
<evidence type="ECO:0000256" key="1">
    <source>
        <dbReference type="SAM" id="MobiDB-lite"/>
    </source>
</evidence>
<proteinExistence type="predicted"/>
<dbReference type="AlphaFoldDB" id="A0A4Z2GC24"/>
<organism evidence="2 3">
    <name type="scientific">Liparis tanakae</name>
    <name type="common">Tanaka's snailfish</name>
    <dbReference type="NCBI Taxonomy" id="230148"/>
    <lineage>
        <taxon>Eukaryota</taxon>
        <taxon>Metazoa</taxon>
        <taxon>Chordata</taxon>
        <taxon>Craniata</taxon>
        <taxon>Vertebrata</taxon>
        <taxon>Euteleostomi</taxon>
        <taxon>Actinopterygii</taxon>
        <taxon>Neopterygii</taxon>
        <taxon>Teleostei</taxon>
        <taxon>Neoteleostei</taxon>
        <taxon>Acanthomorphata</taxon>
        <taxon>Eupercaria</taxon>
        <taxon>Perciformes</taxon>
        <taxon>Cottioidei</taxon>
        <taxon>Cottales</taxon>
        <taxon>Liparidae</taxon>
        <taxon>Liparis</taxon>
    </lineage>
</organism>
<keyword evidence="2" id="KW-0675">Receptor</keyword>
<gene>
    <name evidence="2" type="primary">Ephb1_4</name>
    <name evidence="2" type="ORF">EYF80_039012</name>
</gene>
<evidence type="ECO:0000313" key="2">
    <source>
        <dbReference type="EMBL" id="TNN50800.1"/>
    </source>
</evidence>
<protein>
    <submittedName>
        <fullName evidence="2">Ephrin type-B receptor 1</fullName>
    </submittedName>
</protein>
<accession>A0A4Z2GC24</accession>
<dbReference type="EMBL" id="SRLO01000605">
    <property type="protein sequence ID" value="TNN50800.1"/>
    <property type="molecule type" value="Genomic_DNA"/>
</dbReference>
<sequence length="121" mass="13129">MSEGSTPGSSSSLTMSWESRSVLSSAATSAQNFPARSKTSLSFPSRSSARCRISSHSERRRRRRVRTAGGERGGGGGRGLSLNRKRAYTKEAVYSDKLQHYSTGRGESITVSLEAPESNWL</sequence>
<evidence type="ECO:0000313" key="3">
    <source>
        <dbReference type="Proteomes" id="UP000314294"/>
    </source>
</evidence>
<feature type="compositionally biased region" description="Polar residues" evidence="1">
    <location>
        <begin position="17"/>
        <end position="48"/>
    </location>
</feature>
<keyword evidence="3" id="KW-1185">Reference proteome</keyword>
<feature type="region of interest" description="Disordered" evidence="1">
    <location>
        <begin position="1"/>
        <end position="84"/>
    </location>
</feature>